<dbReference type="Proteomes" id="UP000828390">
    <property type="component" value="Unassembled WGS sequence"/>
</dbReference>
<dbReference type="EMBL" id="JAIWYP010000009">
    <property type="protein sequence ID" value="KAH3771721.1"/>
    <property type="molecule type" value="Genomic_DNA"/>
</dbReference>
<reference evidence="1" key="2">
    <citation type="submission" date="2020-11" db="EMBL/GenBank/DDBJ databases">
        <authorList>
            <person name="McCartney M.A."/>
            <person name="Auch B."/>
            <person name="Kono T."/>
            <person name="Mallez S."/>
            <person name="Becker A."/>
            <person name="Gohl D.M."/>
            <person name="Silverstein K.A.T."/>
            <person name="Koren S."/>
            <person name="Bechman K.B."/>
            <person name="Herman A."/>
            <person name="Abrahante J.E."/>
            <person name="Garbe J."/>
        </authorList>
    </citation>
    <scope>NUCLEOTIDE SEQUENCE</scope>
    <source>
        <strain evidence="1">Duluth1</strain>
        <tissue evidence="1">Whole animal</tissue>
    </source>
</reference>
<reference evidence="1" key="1">
    <citation type="journal article" date="2019" name="bioRxiv">
        <title>The Genome of the Zebra Mussel, Dreissena polymorpha: A Resource for Invasive Species Research.</title>
        <authorList>
            <person name="McCartney M.A."/>
            <person name="Auch B."/>
            <person name="Kono T."/>
            <person name="Mallez S."/>
            <person name="Zhang Y."/>
            <person name="Obille A."/>
            <person name="Becker A."/>
            <person name="Abrahante J.E."/>
            <person name="Garbe J."/>
            <person name="Badalamenti J.P."/>
            <person name="Herman A."/>
            <person name="Mangelson H."/>
            <person name="Liachko I."/>
            <person name="Sullivan S."/>
            <person name="Sone E.D."/>
            <person name="Koren S."/>
            <person name="Silverstein K.A.T."/>
            <person name="Beckman K.B."/>
            <person name="Gohl D.M."/>
        </authorList>
    </citation>
    <scope>NUCLEOTIDE SEQUENCE</scope>
    <source>
        <strain evidence="1">Duluth1</strain>
        <tissue evidence="1">Whole animal</tissue>
    </source>
</reference>
<gene>
    <name evidence="1" type="ORF">DPMN_173049</name>
</gene>
<evidence type="ECO:0000313" key="1">
    <source>
        <dbReference type="EMBL" id="KAH3771721.1"/>
    </source>
</evidence>
<comment type="caution">
    <text evidence="1">The sequence shown here is derived from an EMBL/GenBank/DDBJ whole genome shotgun (WGS) entry which is preliminary data.</text>
</comment>
<name>A0A9D4E1Z0_DREPO</name>
<keyword evidence="2" id="KW-1185">Reference proteome</keyword>
<protein>
    <submittedName>
        <fullName evidence="1">Uncharacterized protein</fullName>
    </submittedName>
</protein>
<sequence length="154" mass="17564">MCQITAVAVEVENRARKFQLKHGCIGIAHHQGDQFICSGSALYKYSLSGKLVCRLWKDHVNIQYLGVLLQLQTQNYEAQQVYMLQLKARCSKMATLATLEDGVKYPVSVCYSNTTSSFIVGQWNSNNILVYRGQDAENYVEFTYRSSLRLYPMC</sequence>
<dbReference type="AlphaFoldDB" id="A0A9D4E1Z0"/>
<organism evidence="1 2">
    <name type="scientific">Dreissena polymorpha</name>
    <name type="common">Zebra mussel</name>
    <name type="synonym">Mytilus polymorpha</name>
    <dbReference type="NCBI Taxonomy" id="45954"/>
    <lineage>
        <taxon>Eukaryota</taxon>
        <taxon>Metazoa</taxon>
        <taxon>Spiralia</taxon>
        <taxon>Lophotrochozoa</taxon>
        <taxon>Mollusca</taxon>
        <taxon>Bivalvia</taxon>
        <taxon>Autobranchia</taxon>
        <taxon>Heteroconchia</taxon>
        <taxon>Euheterodonta</taxon>
        <taxon>Imparidentia</taxon>
        <taxon>Neoheterodontei</taxon>
        <taxon>Myida</taxon>
        <taxon>Dreissenoidea</taxon>
        <taxon>Dreissenidae</taxon>
        <taxon>Dreissena</taxon>
    </lineage>
</organism>
<accession>A0A9D4E1Z0</accession>
<evidence type="ECO:0000313" key="2">
    <source>
        <dbReference type="Proteomes" id="UP000828390"/>
    </source>
</evidence>
<proteinExistence type="predicted"/>